<evidence type="ECO:0000259" key="2">
    <source>
        <dbReference type="PROSITE" id="PS52052"/>
    </source>
</evidence>
<dbReference type="PANTHER" id="PTHR21656">
    <property type="entry name" value="MALE-SPECIFIC LETHAL-1 PROTEIN"/>
    <property type="match status" value="1"/>
</dbReference>
<organism evidence="3 4">
    <name type="scientific">Nicrophorus vespilloides</name>
    <name type="common">Boreal carrion beetle</name>
    <dbReference type="NCBI Taxonomy" id="110193"/>
    <lineage>
        <taxon>Eukaryota</taxon>
        <taxon>Metazoa</taxon>
        <taxon>Ecdysozoa</taxon>
        <taxon>Arthropoda</taxon>
        <taxon>Hexapoda</taxon>
        <taxon>Insecta</taxon>
        <taxon>Pterygota</taxon>
        <taxon>Neoptera</taxon>
        <taxon>Endopterygota</taxon>
        <taxon>Coleoptera</taxon>
        <taxon>Polyphaga</taxon>
        <taxon>Staphyliniformia</taxon>
        <taxon>Silphidae</taxon>
        <taxon>Nicrophorinae</taxon>
        <taxon>Nicrophorus</taxon>
    </lineage>
</organism>
<dbReference type="Pfam" id="PF15275">
    <property type="entry name" value="PEHE"/>
    <property type="match status" value="1"/>
</dbReference>
<evidence type="ECO:0000256" key="1">
    <source>
        <dbReference type="SAM" id="MobiDB-lite"/>
    </source>
</evidence>
<dbReference type="RefSeq" id="XP_017779419.1">
    <property type="nucleotide sequence ID" value="XM_017923930.1"/>
</dbReference>
<feature type="compositionally biased region" description="Polar residues" evidence="1">
    <location>
        <begin position="145"/>
        <end position="166"/>
    </location>
</feature>
<feature type="compositionally biased region" description="Basic residues" evidence="1">
    <location>
        <begin position="314"/>
        <end position="327"/>
    </location>
</feature>
<feature type="region of interest" description="Disordered" evidence="1">
    <location>
        <begin position="145"/>
        <end position="171"/>
    </location>
</feature>
<dbReference type="SMART" id="SM01300">
    <property type="entry name" value="PEHE"/>
    <property type="match status" value="1"/>
</dbReference>
<feature type="region of interest" description="Disordered" evidence="1">
    <location>
        <begin position="297"/>
        <end position="327"/>
    </location>
</feature>
<proteinExistence type="predicted"/>
<feature type="region of interest" description="Disordered" evidence="1">
    <location>
        <begin position="240"/>
        <end position="260"/>
    </location>
</feature>
<dbReference type="Gene3D" id="1.20.5.170">
    <property type="match status" value="1"/>
</dbReference>
<accession>A0ABM1MXW9</accession>
<dbReference type="Gene3D" id="6.10.250.2000">
    <property type="match status" value="1"/>
</dbReference>
<dbReference type="PROSITE" id="PS52052">
    <property type="entry name" value="PEHE"/>
    <property type="match status" value="1"/>
</dbReference>
<dbReference type="Proteomes" id="UP000695000">
    <property type="component" value="Unplaced"/>
</dbReference>
<dbReference type="GeneID" id="108564795"/>
<reference evidence="4" key="1">
    <citation type="submission" date="2025-08" db="UniProtKB">
        <authorList>
            <consortium name="RefSeq"/>
        </authorList>
    </citation>
    <scope>IDENTIFICATION</scope>
    <source>
        <tissue evidence="4">Whole Larva</tissue>
    </source>
</reference>
<dbReference type="InterPro" id="IPR026711">
    <property type="entry name" value="Msl-1"/>
</dbReference>
<evidence type="ECO:0000313" key="4">
    <source>
        <dbReference type="RefSeq" id="XP_017779419.1"/>
    </source>
</evidence>
<name>A0ABM1MXW9_NICVS</name>
<dbReference type="InterPro" id="IPR029332">
    <property type="entry name" value="PEHE_dom"/>
</dbReference>
<feature type="compositionally biased region" description="Basic and acidic residues" evidence="1">
    <location>
        <begin position="246"/>
        <end position="257"/>
    </location>
</feature>
<protein>
    <submittedName>
        <fullName evidence="4">Male-specific lethal 1 homolog isoform X1</fullName>
    </submittedName>
</protein>
<evidence type="ECO:0000313" key="3">
    <source>
        <dbReference type="Proteomes" id="UP000695000"/>
    </source>
</evidence>
<sequence>MFGIVYPSTRGRNNEHNIRERAEAKMSDHFCEQNNAKLSNSVENLEYFQQDIGDSIRGEEINHSYDHMYATNHEENGITEEPQTTCQTSESEVNFLKEFLLIHLDLIQQQNDDIINKENTIFILQQENARLREQLNCMESGLAGQSSSNFEITKSPHSSPASSTEDMTPDLGPIEEQNIELVPQVPELCLPSETVDEAKVYNDISINDDSQTQPVELNVKEEPDEVNPEVTVVEPEIVVSEDTEEDNKPLAQRRDNSESGNLANFAEASYTIHSNTVTSGDPMKNLKMSIRRKRFYSNSSAVSNNDSASEEKKNCRRHSRKRRKRSIAKNDEFLTSDEQYVTQVGDESLDIIRRQELAEEAAKAATSNLEVPRWRVKVYTSCYTMEGTENLEDEAFLRRHTRLENDERRRKRWDVQRIREQRIVEKLKQRQDRIDANNRGSEQTETVDSLWPCIDDIKYIELCDSLPVSAFGCLLPKLPPSEFSLPWLTNPAIKKTIARKQSGRRRGTKR</sequence>
<keyword evidence="3" id="KW-1185">Reference proteome</keyword>
<feature type="compositionally biased region" description="Low complexity" evidence="1">
    <location>
        <begin position="297"/>
        <end position="307"/>
    </location>
</feature>
<gene>
    <name evidence="4" type="primary">LOC108564795</name>
</gene>
<feature type="domain" description="PEHE" evidence="2">
    <location>
        <begin position="368"/>
        <end position="487"/>
    </location>
</feature>
<dbReference type="PANTHER" id="PTHR21656:SF2">
    <property type="entry name" value="MALE-SPECIFIC LETHAL 1 HOMOLOG"/>
    <property type="match status" value="1"/>
</dbReference>